<name>A0A7H8NC90_9ACTN</name>
<feature type="compositionally biased region" description="Basic and acidic residues" evidence="1">
    <location>
        <begin position="115"/>
        <end position="136"/>
    </location>
</feature>
<evidence type="ECO:0000256" key="1">
    <source>
        <dbReference type="SAM" id="MobiDB-lite"/>
    </source>
</evidence>
<protein>
    <submittedName>
        <fullName evidence="2">Uncharacterized protein</fullName>
    </submittedName>
</protein>
<dbReference type="RefSeq" id="WP_176163767.1">
    <property type="nucleotide sequence ID" value="NZ_CP054929.1"/>
</dbReference>
<feature type="region of interest" description="Disordered" evidence="1">
    <location>
        <begin position="99"/>
        <end position="136"/>
    </location>
</feature>
<keyword evidence="3" id="KW-1185">Reference proteome</keyword>
<dbReference type="AlphaFoldDB" id="A0A7H8NC90"/>
<evidence type="ECO:0000313" key="3">
    <source>
        <dbReference type="Proteomes" id="UP000509303"/>
    </source>
</evidence>
<dbReference type="Proteomes" id="UP000509303">
    <property type="component" value="Chromosome"/>
</dbReference>
<evidence type="ECO:0000313" key="2">
    <source>
        <dbReference type="EMBL" id="QKW52061.1"/>
    </source>
</evidence>
<proteinExistence type="predicted"/>
<sequence>MSDNPLHRVLTGHHEVTTVSGAVLRFFLAEARLTDATCAWKHVCDWDFQHAYENSLFDREAMERGDLRANSNHIQVALDALAGPGSYFWSDGDAKAGVMTTNGKTPEDCGLGLAEVRERREGREGDKGDKGREGTA</sequence>
<organism evidence="2 3">
    <name type="scientific">Streptomyces buecherae</name>
    <dbReference type="NCBI Taxonomy" id="2763006"/>
    <lineage>
        <taxon>Bacteria</taxon>
        <taxon>Bacillati</taxon>
        <taxon>Actinomycetota</taxon>
        <taxon>Actinomycetes</taxon>
        <taxon>Kitasatosporales</taxon>
        <taxon>Streptomycetaceae</taxon>
        <taxon>Streptomyces</taxon>
    </lineage>
</organism>
<reference evidence="2 3" key="1">
    <citation type="submission" date="2020-06" db="EMBL/GenBank/DDBJ databases">
        <title>Genome mining for natural products.</title>
        <authorList>
            <person name="Zhang B."/>
            <person name="Shi J."/>
            <person name="Ge H."/>
        </authorList>
    </citation>
    <scope>NUCLEOTIDE SEQUENCE [LARGE SCALE GENOMIC DNA]</scope>
    <source>
        <strain evidence="2 3">NA00687</strain>
    </source>
</reference>
<accession>A0A7H8NC90</accession>
<gene>
    <name evidence="2" type="ORF">HUT08_23865</name>
</gene>
<dbReference type="EMBL" id="CP054929">
    <property type="protein sequence ID" value="QKW52061.1"/>
    <property type="molecule type" value="Genomic_DNA"/>
</dbReference>